<dbReference type="AlphaFoldDB" id="A0A8J8P4X3"/>
<comment type="caution">
    <text evidence="2">The sequence shown here is derived from an EMBL/GenBank/DDBJ whole genome shotgun (WGS) entry which is preliminary data.</text>
</comment>
<protein>
    <submittedName>
        <fullName evidence="2">Uncharacterized protein</fullName>
    </submittedName>
</protein>
<feature type="compositionally biased region" description="Polar residues" evidence="1">
    <location>
        <begin position="51"/>
        <end position="67"/>
    </location>
</feature>
<sequence length="236" mass="27510">MEVTKLYRAANKLIKTLALAKTSMFHGDDNIAILNYNEVANIFLERKSAYSQQSKPEQDSRSNQQKGFQKLSADETSSWKKGELSNENNTNTQKKEVGLSRNLAICYNNLACLYAKKHDYQRQGIYFTQSILIDQFLFSRNKRSESDSKNLAELQAKLACKYFNYGYSLYRQFLKNQKQSYKNLGVQNQIFELAQKWLESSRKNFERQELRVLGKSYLNSLDIFQEGQIISEDNRP</sequence>
<accession>A0A8J8P4X3</accession>
<gene>
    <name evidence="2" type="ORF">FGO68_gene11012</name>
</gene>
<feature type="region of interest" description="Disordered" evidence="1">
    <location>
        <begin position="51"/>
        <end position="93"/>
    </location>
</feature>
<organism evidence="2 3">
    <name type="scientific">Halteria grandinella</name>
    <dbReference type="NCBI Taxonomy" id="5974"/>
    <lineage>
        <taxon>Eukaryota</taxon>
        <taxon>Sar</taxon>
        <taxon>Alveolata</taxon>
        <taxon>Ciliophora</taxon>
        <taxon>Intramacronucleata</taxon>
        <taxon>Spirotrichea</taxon>
        <taxon>Stichotrichia</taxon>
        <taxon>Sporadotrichida</taxon>
        <taxon>Halteriidae</taxon>
        <taxon>Halteria</taxon>
    </lineage>
</organism>
<evidence type="ECO:0000313" key="2">
    <source>
        <dbReference type="EMBL" id="TNV85885.1"/>
    </source>
</evidence>
<reference evidence="2" key="1">
    <citation type="submission" date="2019-06" db="EMBL/GenBank/DDBJ databases">
        <authorList>
            <person name="Zheng W."/>
        </authorList>
    </citation>
    <scope>NUCLEOTIDE SEQUENCE</scope>
    <source>
        <strain evidence="2">QDHG01</strain>
    </source>
</reference>
<evidence type="ECO:0000313" key="3">
    <source>
        <dbReference type="Proteomes" id="UP000785679"/>
    </source>
</evidence>
<name>A0A8J8P4X3_HALGN</name>
<dbReference type="EMBL" id="RRYP01001492">
    <property type="protein sequence ID" value="TNV85885.1"/>
    <property type="molecule type" value="Genomic_DNA"/>
</dbReference>
<proteinExistence type="predicted"/>
<evidence type="ECO:0000256" key="1">
    <source>
        <dbReference type="SAM" id="MobiDB-lite"/>
    </source>
</evidence>
<keyword evidence="3" id="KW-1185">Reference proteome</keyword>
<dbReference type="Proteomes" id="UP000785679">
    <property type="component" value="Unassembled WGS sequence"/>
</dbReference>